<keyword evidence="3" id="KW-1185">Reference proteome</keyword>
<dbReference type="Proteomes" id="UP001291623">
    <property type="component" value="Unassembled WGS sequence"/>
</dbReference>
<keyword evidence="1" id="KW-0472">Membrane</keyword>
<evidence type="ECO:0000313" key="2">
    <source>
        <dbReference type="EMBL" id="KAK4372592.1"/>
    </source>
</evidence>
<protein>
    <submittedName>
        <fullName evidence="2">Uncharacterized protein</fullName>
    </submittedName>
</protein>
<reference evidence="2" key="1">
    <citation type="submission" date="2023-12" db="EMBL/GenBank/DDBJ databases">
        <title>Genome assembly of Anisodus tanguticus.</title>
        <authorList>
            <person name="Wang Y.-J."/>
        </authorList>
    </citation>
    <scope>NUCLEOTIDE SEQUENCE</scope>
    <source>
        <strain evidence="2">KB-2021</strain>
        <tissue evidence="2">Leaf</tissue>
    </source>
</reference>
<sequence length="207" mass="24727">MDHDYFLDDEILRAFFGQSEMFRTAYVYRSRTNVRQQRVDLGSAGSNFILLLQLLPFFIIILLAYLPFSEPEYSLQKNYSYQFEKMTDKIFVKSAEFDKNYPLGSPAPENIEDHVISDYKSTLGRYCHIELQRRQWNRNYPTPHCDRLQNFGCKMVRCVQDVDAVQFDMDSFCILKVKEYTRIYRVCRLGAWSFKVVIEDFWYAVKE</sequence>
<name>A0AAE1VKL4_9SOLA</name>
<dbReference type="EMBL" id="JAVYJV010000004">
    <property type="protein sequence ID" value="KAK4372592.1"/>
    <property type="molecule type" value="Genomic_DNA"/>
</dbReference>
<organism evidence="2 3">
    <name type="scientific">Anisodus tanguticus</name>
    <dbReference type="NCBI Taxonomy" id="243964"/>
    <lineage>
        <taxon>Eukaryota</taxon>
        <taxon>Viridiplantae</taxon>
        <taxon>Streptophyta</taxon>
        <taxon>Embryophyta</taxon>
        <taxon>Tracheophyta</taxon>
        <taxon>Spermatophyta</taxon>
        <taxon>Magnoliopsida</taxon>
        <taxon>eudicotyledons</taxon>
        <taxon>Gunneridae</taxon>
        <taxon>Pentapetalae</taxon>
        <taxon>asterids</taxon>
        <taxon>lamiids</taxon>
        <taxon>Solanales</taxon>
        <taxon>Solanaceae</taxon>
        <taxon>Solanoideae</taxon>
        <taxon>Hyoscyameae</taxon>
        <taxon>Anisodus</taxon>
    </lineage>
</organism>
<evidence type="ECO:0000313" key="3">
    <source>
        <dbReference type="Proteomes" id="UP001291623"/>
    </source>
</evidence>
<accession>A0AAE1VKL4</accession>
<proteinExistence type="predicted"/>
<dbReference type="GO" id="GO:0005789">
    <property type="term" value="C:endoplasmic reticulum membrane"/>
    <property type="evidence" value="ECO:0007669"/>
    <property type="project" value="TreeGrafter"/>
</dbReference>
<gene>
    <name evidence="2" type="ORF">RND71_007976</name>
</gene>
<keyword evidence="1" id="KW-1133">Transmembrane helix</keyword>
<evidence type="ECO:0000256" key="1">
    <source>
        <dbReference type="SAM" id="Phobius"/>
    </source>
</evidence>
<dbReference type="AlphaFoldDB" id="A0AAE1VKL4"/>
<dbReference type="PANTHER" id="PTHR43908">
    <property type="entry name" value="AT29763P-RELATED"/>
    <property type="match status" value="1"/>
</dbReference>
<dbReference type="PANTHER" id="PTHR43908:SF5">
    <property type="entry name" value="CHAPERONE PROTEIN DNAJ 49"/>
    <property type="match status" value="1"/>
</dbReference>
<comment type="caution">
    <text evidence="2">The sequence shown here is derived from an EMBL/GenBank/DDBJ whole genome shotgun (WGS) entry which is preliminary data.</text>
</comment>
<dbReference type="GO" id="GO:0071218">
    <property type="term" value="P:cellular response to misfolded protein"/>
    <property type="evidence" value="ECO:0007669"/>
    <property type="project" value="TreeGrafter"/>
</dbReference>
<dbReference type="GO" id="GO:0030544">
    <property type="term" value="F:Hsp70 protein binding"/>
    <property type="evidence" value="ECO:0007669"/>
    <property type="project" value="TreeGrafter"/>
</dbReference>
<feature type="transmembrane region" description="Helical" evidence="1">
    <location>
        <begin position="48"/>
        <end position="68"/>
    </location>
</feature>
<dbReference type="InterPro" id="IPR051100">
    <property type="entry name" value="DnaJ_subfamily_B/C"/>
</dbReference>
<keyword evidence="1" id="KW-0812">Transmembrane</keyword>